<evidence type="ECO:0000313" key="9">
    <source>
        <dbReference type="Proteomes" id="UP000518266"/>
    </source>
</evidence>
<evidence type="ECO:0000256" key="1">
    <source>
        <dbReference type="ARBA" id="ARBA00022679"/>
    </source>
</evidence>
<evidence type="ECO:0000256" key="3">
    <source>
        <dbReference type="ARBA" id="ARBA00022722"/>
    </source>
</evidence>
<reference evidence="8 9" key="1">
    <citation type="submission" date="2020-03" db="EMBL/GenBank/DDBJ databases">
        <title>Dissostichus mawsoni Genome sequencing and assembly.</title>
        <authorList>
            <person name="Park H."/>
        </authorList>
    </citation>
    <scope>NUCLEOTIDE SEQUENCE [LARGE SCALE GENOMIC DNA]</scope>
    <source>
        <strain evidence="8">DM0001</strain>
        <tissue evidence="8">Muscle</tissue>
    </source>
</reference>
<dbReference type="SMART" id="SM00343">
    <property type="entry name" value="ZnF_C2HC"/>
    <property type="match status" value="2"/>
</dbReference>
<keyword evidence="3" id="KW-0540">Nuclease</keyword>
<evidence type="ECO:0000259" key="7">
    <source>
        <dbReference type="PROSITE" id="PS50158"/>
    </source>
</evidence>
<dbReference type="InterPro" id="IPR001969">
    <property type="entry name" value="Aspartic_peptidase_AS"/>
</dbReference>
<gene>
    <name evidence="8" type="ORF">F7725_022212</name>
</gene>
<keyword evidence="4" id="KW-0255">Endonuclease</keyword>
<feature type="domain" description="CCHC-type" evidence="7">
    <location>
        <begin position="162"/>
        <end position="177"/>
    </location>
</feature>
<dbReference type="PANTHER" id="PTHR37984">
    <property type="entry name" value="PROTEIN CBG26694"/>
    <property type="match status" value="1"/>
</dbReference>
<name>A0A7J5Z049_DISMA</name>
<sequence length="477" mass="52822">MDGLPSMPPGHTAREPKSQATVLGAPCPYLQHIQDNTEDTSRTMEWGGEEDLQPLDELRGAVIAARPRSVPHTQTDRQTNRLLDKHTDGVVVETAARNVAEFSNSEVPVREISAPKWEQKRPAASKQRQGERKSEQARRCYRCDSDKHMANSTQCPATNKICKSCGKTGHFAKVCRSEQKREVREVVIPELTVLLLNNSAPKEKKIMCTVDLGLSPANQSFEMIVDTGSSVSLLPAHVYETYFSHIPLKPTKVPLVTYSRQRIPVLGKLHLRAFHDGNTASATLFIVKSGSILLGLDLFEALEMVIMRNRVVLKSEQTFSEPLKVTKQKGPHSYTLDNGKTWDASHLSVLPETFTPPSEEVRPAEPAAGTSESESSLFGLRTMAAKQLTCSADVAQTSDYWLQNVKPPAARLLCRTERGSAVSIERADLSLLVPSWKDVALLLVSTAPSVVQNWIKVLHWITLGLKVPRPLAEEQLF</sequence>
<dbReference type="AlphaFoldDB" id="A0A7J5Z049"/>
<dbReference type="InterPro" id="IPR021109">
    <property type="entry name" value="Peptidase_aspartic_dom_sf"/>
</dbReference>
<feature type="region of interest" description="Disordered" evidence="6">
    <location>
        <begin position="113"/>
        <end position="136"/>
    </location>
</feature>
<keyword evidence="5" id="KW-0863">Zinc-finger</keyword>
<keyword evidence="4" id="KW-0378">Hydrolase</keyword>
<keyword evidence="2" id="KW-0548">Nucleotidyltransferase</keyword>
<protein>
    <recommendedName>
        <fullName evidence="7">CCHC-type domain-containing protein</fullName>
    </recommendedName>
</protein>
<dbReference type="GO" id="GO:0004190">
    <property type="term" value="F:aspartic-type endopeptidase activity"/>
    <property type="evidence" value="ECO:0007669"/>
    <property type="project" value="InterPro"/>
</dbReference>
<dbReference type="EMBL" id="JAAKFY010000007">
    <property type="protein sequence ID" value="KAF3854157.1"/>
    <property type="molecule type" value="Genomic_DNA"/>
</dbReference>
<dbReference type="SUPFAM" id="SSF57756">
    <property type="entry name" value="Retrovirus zinc finger-like domains"/>
    <property type="match status" value="1"/>
</dbReference>
<evidence type="ECO:0000313" key="8">
    <source>
        <dbReference type="EMBL" id="KAF3854157.1"/>
    </source>
</evidence>
<dbReference type="OrthoDB" id="775972at2759"/>
<dbReference type="Gene3D" id="4.10.60.10">
    <property type="entry name" value="Zinc finger, CCHC-type"/>
    <property type="match status" value="1"/>
</dbReference>
<dbReference type="SUPFAM" id="SSF50630">
    <property type="entry name" value="Acid proteases"/>
    <property type="match status" value="1"/>
</dbReference>
<dbReference type="PROSITE" id="PS50158">
    <property type="entry name" value="ZF_CCHC"/>
    <property type="match status" value="1"/>
</dbReference>
<evidence type="ECO:0000256" key="6">
    <source>
        <dbReference type="SAM" id="MobiDB-lite"/>
    </source>
</evidence>
<dbReference type="GO" id="GO:0006508">
    <property type="term" value="P:proteolysis"/>
    <property type="evidence" value="ECO:0007669"/>
    <property type="project" value="InterPro"/>
</dbReference>
<dbReference type="GO" id="GO:0016779">
    <property type="term" value="F:nucleotidyltransferase activity"/>
    <property type="evidence" value="ECO:0007669"/>
    <property type="project" value="UniProtKB-KW"/>
</dbReference>
<keyword evidence="1" id="KW-0808">Transferase</keyword>
<dbReference type="Proteomes" id="UP000518266">
    <property type="component" value="Unassembled WGS sequence"/>
</dbReference>
<dbReference type="PROSITE" id="PS00141">
    <property type="entry name" value="ASP_PROTEASE"/>
    <property type="match status" value="1"/>
</dbReference>
<accession>A0A7J5Z049</accession>
<feature type="region of interest" description="Disordered" evidence="6">
    <location>
        <begin position="1"/>
        <end position="21"/>
    </location>
</feature>
<evidence type="ECO:0000256" key="5">
    <source>
        <dbReference type="PROSITE-ProRule" id="PRU00047"/>
    </source>
</evidence>
<evidence type="ECO:0000256" key="2">
    <source>
        <dbReference type="ARBA" id="ARBA00022695"/>
    </source>
</evidence>
<keyword evidence="5" id="KW-0862">Zinc</keyword>
<comment type="caution">
    <text evidence="8">The sequence shown here is derived from an EMBL/GenBank/DDBJ whole genome shotgun (WGS) entry which is preliminary data.</text>
</comment>
<dbReference type="InterPro" id="IPR036875">
    <property type="entry name" value="Znf_CCHC_sf"/>
</dbReference>
<organism evidence="8 9">
    <name type="scientific">Dissostichus mawsoni</name>
    <name type="common">Antarctic cod</name>
    <dbReference type="NCBI Taxonomy" id="36200"/>
    <lineage>
        <taxon>Eukaryota</taxon>
        <taxon>Metazoa</taxon>
        <taxon>Chordata</taxon>
        <taxon>Craniata</taxon>
        <taxon>Vertebrata</taxon>
        <taxon>Euteleostomi</taxon>
        <taxon>Actinopterygii</taxon>
        <taxon>Neopterygii</taxon>
        <taxon>Teleostei</taxon>
        <taxon>Neoteleostei</taxon>
        <taxon>Acanthomorphata</taxon>
        <taxon>Eupercaria</taxon>
        <taxon>Perciformes</taxon>
        <taxon>Notothenioidei</taxon>
        <taxon>Nototheniidae</taxon>
        <taxon>Dissostichus</taxon>
    </lineage>
</organism>
<keyword evidence="5" id="KW-0479">Metal-binding</keyword>
<dbReference type="PANTHER" id="PTHR37984:SF5">
    <property type="entry name" value="PROTEIN NYNRIN-LIKE"/>
    <property type="match status" value="1"/>
</dbReference>
<dbReference type="InterPro" id="IPR050951">
    <property type="entry name" value="Retrovirus_Pol_polyprotein"/>
</dbReference>
<keyword evidence="9" id="KW-1185">Reference proteome</keyword>
<dbReference type="GO" id="GO:0008270">
    <property type="term" value="F:zinc ion binding"/>
    <property type="evidence" value="ECO:0007669"/>
    <property type="project" value="UniProtKB-KW"/>
</dbReference>
<evidence type="ECO:0000256" key="4">
    <source>
        <dbReference type="ARBA" id="ARBA00022759"/>
    </source>
</evidence>
<proteinExistence type="predicted"/>
<dbReference type="InterPro" id="IPR001878">
    <property type="entry name" value="Znf_CCHC"/>
</dbReference>
<dbReference type="GO" id="GO:0003676">
    <property type="term" value="F:nucleic acid binding"/>
    <property type="evidence" value="ECO:0007669"/>
    <property type="project" value="InterPro"/>
</dbReference>
<dbReference type="GO" id="GO:0004519">
    <property type="term" value="F:endonuclease activity"/>
    <property type="evidence" value="ECO:0007669"/>
    <property type="project" value="UniProtKB-KW"/>
</dbReference>